<dbReference type="AlphaFoldDB" id="A0A6J7I643"/>
<sequence>MTLKTKLGLLFGEFRLTVLRTAPMVLRRKPILVGRNFRVRGAGNITVRDGFLALGINNYGFTDNRMAGSLRVRGRFEVDGSVAITSGNRWDIGPDATMTMNGPTTVSPMSVVVATTEITNGNEGMIGWDVHLIDDDFHPTRSSPDTPFRHADKGIHIGNHVWIGSRATVLAGTRIADGCIVAAGAVVRGHFDEPDCLIGGVPAKVVRRGVSWTDPAFGYTETEPDVSA</sequence>
<dbReference type="CDD" id="cd04647">
    <property type="entry name" value="LbH_MAT_like"/>
    <property type="match status" value="1"/>
</dbReference>
<dbReference type="InterPro" id="IPR001451">
    <property type="entry name" value="Hexapep"/>
</dbReference>
<dbReference type="InterPro" id="IPR051159">
    <property type="entry name" value="Hexapeptide_acetyltransf"/>
</dbReference>
<name>A0A6J7I643_9ZZZZ</name>
<protein>
    <submittedName>
        <fullName evidence="1">Unannotated protein</fullName>
    </submittedName>
</protein>
<proteinExistence type="predicted"/>
<dbReference type="Gene3D" id="2.160.10.10">
    <property type="entry name" value="Hexapeptide repeat proteins"/>
    <property type="match status" value="1"/>
</dbReference>
<dbReference type="PANTHER" id="PTHR23416">
    <property type="entry name" value="SIALIC ACID SYNTHASE-RELATED"/>
    <property type="match status" value="1"/>
</dbReference>
<reference evidence="1" key="1">
    <citation type="submission" date="2020-05" db="EMBL/GenBank/DDBJ databases">
        <authorList>
            <person name="Chiriac C."/>
            <person name="Salcher M."/>
            <person name="Ghai R."/>
            <person name="Kavagutti S V."/>
        </authorList>
    </citation>
    <scope>NUCLEOTIDE SEQUENCE</scope>
</reference>
<evidence type="ECO:0000313" key="1">
    <source>
        <dbReference type="EMBL" id="CAB4926006.1"/>
    </source>
</evidence>
<gene>
    <name evidence="1" type="ORF">UFOPK3472_03835</name>
</gene>
<dbReference type="Pfam" id="PF00132">
    <property type="entry name" value="Hexapep"/>
    <property type="match status" value="1"/>
</dbReference>
<dbReference type="EMBL" id="CAFBLX010000414">
    <property type="protein sequence ID" value="CAB4926006.1"/>
    <property type="molecule type" value="Genomic_DNA"/>
</dbReference>
<dbReference type="PANTHER" id="PTHR23416:SF78">
    <property type="entry name" value="LIPOPOLYSACCHARIDE BIOSYNTHESIS O-ACETYL TRANSFERASE WBBJ-RELATED"/>
    <property type="match status" value="1"/>
</dbReference>
<dbReference type="InterPro" id="IPR011004">
    <property type="entry name" value="Trimer_LpxA-like_sf"/>
</dbReference>
<organism evidence="1">
    <name type="scientific">freshwater metagenome</name>
    <dbReference type="NCBI Taxonomy" id="449393"/>
    <lineage>
        <taxon>unclassified sequences</taxon>
        <taxon>metagenomes</taxon>
        <taxon>ecological metagenomes</taxon>
    </lineage>
</organism>
<accession>A0A6J7I643</accession>
<dbReference type="SUPFAM" id="SSF51161">
    <property type="entry name" value="Trimeric LpxA-like enzymes"/>
    <property type="match status" value="1"/>
</dbReference>